<dbReference type="EMBL" id="BMAW01004400">
    <property type="protein sequence ID" value="GFS88654.1"/>
    <property type="molecule type" value="Genomic_DNA"/>
</dbReference>
<dbReference type="AlphaFoldDB" id="A0A8X6T8Z3"/>
<evidence type="ECO:0000313" key="1">
    <source>
        <dbReference type="EMBL" id="GFS88654.1"/>
    </source>
</evidence>
<sequence>MGQSVSFCLNEIADLYLTGRLSIPHHHIDILKDPHRGTGFSDVTSVLRADVTSTHSFADINKQPLAKGIIWLPDIY</sequence>
<organism evidence="1 2">
    <name type="scientific">Nephila pilipes</name>
    <name type="common">Giant wood spider</name>
    <name type="synonym">Nephila maculata</name>
    <dbReference type="NCBI Taxonomy" id="299642"/>
    <lineage>
        <taxon>Eukaryota</taxon>
        <taxon>Metazoa</taxon>
        <taxon>Ecdysozoa</taxon>
        <taxon>Arthropoda</taxon>
        <taxon>Chelicerata</taxon>
        <taxon>Arachnida</taxon>
        <taxon>Araneae</taxon>
        <taxon>Araneomorphae</taxon>
        <taxon>Entelegynae</taxon>
        <taxon>Araneoidea</taxon>
        <taxon>Nephilidae</taxon>
        <taxon>Nephila</taxon>
    </lineage>
</organism>
<comment type="caution">
    <text evidence="1">The sequence shown here is derived from an EMBL/GenBank/DDBJ whole genome shotgun (WGS) entry which is preliminary data.</text>
</comment>
<dbReference type="Proteomes" id="UP000887013">
    <property type="component" value="Unassembled WGS sequence"/>
</dbReference>
<protein>
    <submittedName>
        <fullName evidence="1">Uncharacterized protein</fullName>
    </submittedName>
</protein>
<proteinExistence type="predicted"/>
<dbReference type="OrthoDB" id="6470313at2759"/>
<name>A0A8X6T8Z3_NEPPI</name>
<reference evidence="1" key="1">
    <citation type="submission" date="2020-08" db="EMBL/GenBank/DDBJ databases">
        <title>Multicomponent nature underlies the extraordinary mechanical properties of spider dragline silk.</title>
        <authorList>
            <person name="Kono N."/>
            <person name="Nakamura H."/>
            <person name="Mori M."/>
            <person name="Yoshida Y."/>
            <person name="Ohtoshi R."/>
            <person name="Malay A.D."/>
            <person name="Moran D.A.P."/>
            <person name="Tomita M."/>
            <person name="Numata K."/>
            <person name="Arakawa K."/>
        </authorList>
    </citation>
    <scope>NUCLEOTIDE SEQUENCE</scope>
</reference>
<accession>A0A8X6T8Z3</accession>
<gene>
    <name evidence="1" type="ORF">NPIL_130701</name>
</gene>
<evidence type="ECO:0000313" key="2">
    <source>
        <dbReference type="Proteomes" id="UP000887013"/>
    </source>
</evidence>
<keyword evidence="2" id="KW-1185">Reference proteome</keyword>